<sequence>MRRLVFAIAFWIGWSGSLFAAEVLPSEPAIEGTIQSQIEAFQADDFEGAFTFASPNIQTMFRSPDNFGSMVRNGYPMVWRPDELRFLELREIAGNLWQKVMIRDAAGTVHILDYQMIKTPDGWRINGVQLLRAPDVGA</sequence>
<reference evidence="2 3" key="1">
    <citation type="submission" date="2017-05" db="EMBL/GenBank/DDBJ databases">
        <authorList>
            <person name="Song R."/>
            <person name="Chenine A.L."/>
            <person name="Ruprecht R.M."/>
        </authorList>
    </citation>
    <scope>NUCLEOTIDE SEQUENCE [LARGE SCALE GENOMIC DNA]</scope>
    <source>
        <strain evidence="2 3">CECT 8489</strain>
    </source>
</reference>
<dbReference type="EMBL" id="FXXQ01000007">
    <property type="protein sequence ID" value="SMX24081.1"/>
    <property type="molecule type" value="Genomic_DNA"/>
</dbReference>
<gene>
    <name evidence="2" type="ORF">BOA8489_02197</name>
</gene>
<organism evidence="2 3">
    <name type="scientific">Boseongicola aestuarii</name>
    <dbReference type="NCBI Taxonomy" id="1470561"/>
    <lineage>
        <taxon>Bacteria</taxon>
        <taxon>Pseudomonadati</taxon>
        <taxon>Pseudomonadota</taxon>
        <taxon>Alphaproteobacteria</taxon>
        <taxon>Rhodobacterales</taxon>
        <taxon>Paracoccaceae</taxon>
        <taxon>Boseongicola</taxon>
    </lineage>
</organism>
<keyword evidence="3" id="KW-1185">Reference proteome</keyword>
<keyword evidence="1" id="KW-0732">Signal</keyword>
<protein>
    <recommendedName>
        <fullName evidence="4">DUF4864 domain-containing protein</fullName>
    </recommendedName>
</protein>
<feature type="chain" id="PRO_5012353457" description="DUF4864 domain-containing protein" evidence="1">
    <location>
        <begin position="21"/>
        <end position="138"/>
    </location>
</feature>
<dbReference type="Proteomes" id="UP000201838">
    <property type="component" value="Unassembled WGS sequence"/>
</dbReference>
<feature type="signal peptide" evidence="1">
    <location>
        <begin position="1"/>
        <end position="20"/>
    </location>
</feature>
<evidence type="ECO:0000313" key="3">
    <source>
        <dbReference type="Proteomes" id="UP000201838"/>
    </source>
</evidence>
<name>A0A238J197_9RHOB</name>
<dbReference type="RefSeq" id="WP_093974053.1">
    <property type="nucleotide sequence ID" value="NZ_FXXQ01000007.1"/>
</dbReference>
<proteinExistence type="predicted"/>
<dbReference type="OrthoDB" id="9130422at2"/>
<dbReference type="Pfam" id="PF16156">
    <property type="entry name" value="DUF4864"/>
    <property type="match status" value="1"/>
</dbReference>
<evidence type="ECO:0008006" key="4">
    <source>
        <dbReference type="Google" id="ProtNLM"/>
    </source>
</evidence>
<dbReference type="InterPro" id="IPR032347">
    <property type="entry name" value="DUF4864"/>
</dbReference>
<evidence type="ECO:0000313" key="2">
    <source>
        <dbReference type="EMBL" id="SMX24081.1"/>
    </source>
</evidence>
<accession>A0A238J197</accession>
<dbReference type="AlphaFoldDB" id="A0A238J197"/>
<evidence type="ECO:0000256" key="1">
    <source>
        <dbReference type="SAM" id="SignalP"/>
    </source>
</evidence>